<name>F0IWQ5_STRSA</name>
<dbReference type="Proteomes" id="UP000004562">
    <property type="component" value="Unassembled WGS sequence"/>
</dbReference>
<dbReference type="Gene3D" id="3.40.50.300">
    <property type="entry name" value="P-loop containing nucleotide triphosphate hydrolases"/>
    <property type="match status" value="1"/>
</dbReference>
<comment type="caution">
    <text evidence="2">The sequence shown here is derived from an EMBL/GenBank/DDBJ whole genome shotgun (WGS) entry which is preliminary data.</text>
</comment>
<dbReference type="AlphaFoldDB" id="F0IWQ5"/>
<dbReference type="PANTHER" id="PTHR43581">
    <property type="entry name" value="ATP/GTP PHOSPHATASE"/>
    <property type="match status" value="1"/>
</dbReference>
<proteinExistence type="predicted"/>
<organism evidence="2 3">
    <name type="scientific">Streptococcus sanguinis SK160</name>
    <dbReference type="NCBI Taxonomy" id="888812"/>
    <lineage>
        <taxon>Bacteria</taxon>
        <taxon>Bacillati</taxon>
        <taxon>Bacillota</taxon>
        <taxon>Bacilli</taxon>
        <taxon>Lactobacillales</taxon>
        <taxon>Streptococcaceae</taxon>
        <taxon>Streptococcus</taxon>
    </lineage>
</organism>
<dbReference type="InterPro" id="IPR041685">
    <property type="entry name" value="AAA_GajA/Old/RecF-like"/>
</dbReference>
<evidence type="ECO:0000259" key="1">
    <source>
        <dbReference type="Pfam" id="PF13175"/>
    </source>
</evidence>
<evidence type="ECO:0000313" key="2">
    <source>
        <dbReference type="EMBL" id="EGD38270.1"/>
    </source>
</evidence>
<dbReference type="SUPFAM" id="SSF52540">
    <property type="entry name" value="P-loop containing nucleoside triphosphate hydrolases"/>
    <property type="match status" value="1"/>
</dbReference>
<dbReference type="HOGENOM" id="CLU_031183_0_0_9"/>
<accession>F0IWQ5</accession>
<dbReference type="Pfam" id="PF13175">
    <property type="entry name" value="AAA_15"/>
    <property type="match status" value="1"/>
</dbReference>
<protein>
    <recommendedName>
        <fullName evidence="1">Endonuclease GajA/Old nuclease/RecF-like AAA domain-containing protein</fullName>
    </recommendedName>
</protein>
<dbReference type="InterPro" id="IPR051396">
    <property type="entry name" value="Bact_Antivir_Def_Nuclease"/>
</dbReference>
<feature type="domain" description="Endonuclease GajA/Old nuclease/RecF-like AAA" evidence="1">
    <location>
        <begin position="199"/>
        <end position="347"/>
    </location>
</feature>
<gene>
    <name evidence="2" type="ORF">HMPREF9384_2267</name>
</gene>
<evidence type="ECO:0000313" key="3">
    <source>
        <dbReference type="Proteomes" id="UP000004562"/>
    </source>
</evidence>
<dbReference type="PANTHER" id="PTHR43581:SF2">
    <property type="entry name" value="EXCINUCLEASE ATPASE SUBUNIT"/>
    <property type="match status" value="1"/>
</dbReference>
<sequence length="616" mass="71703">MSKDTIELLENLSKKFTLNKESFYPFIEHIRFPKYKSLVPNSRIDFTYPITLLVGQNGGNKTSILQALYGSTDGKSIGDYWFSTDVDKIQSGYGVDRQCFIYGYYFEPANKVVEILKTRILRENNPDYWEPARPQRSYDMVIEKDYKALGSSSATRWDVLKKEVVYCDCKEYVSAFDLFFYHYDFQPTLRQRSKQDFIRLRSKKLAEVIENNLDEYEYQKKDRVQLNEVVSEEVCLAVSKIMGETYDEIKIITHDFYSKQSGNKPSKTIWVRKNGQAYSEAFAGTGEARVILLVNDIIKAPKNSLLLIDEPEISLHPSAVYRFKDFLIEITLRNNHQVVITTHSTQLLKDFPKEAIKTVSRVDEQIKITENIDYQDAFFELGDIYRDKKMVYVEDKLAKYILDFVINKSDSDNLKQNLVVNYIPGGANQIICNNILNSSYLDSDNHYFWLDGDQDTKVKESADLQQYLENGFVISDKIPEADNKNLDEIIQEITGCSIKFKVSGSQGQRNYTELIEKQRRFINYWSKYVSYLPFQTPELYLAKLCDSVDSEDYDFSTDENGKEYFRIKTKEALGIEDITSEDVFQEQRRAVSKLQSDPEMFQCIKEKLEALFNSLD</sequence>
<reference evidence="2 3" key="1">
    <citation type="submission" date="2011-02" db="EMBL/GenBank/DDBJ databases">
        <authorList>
            <person name="Muzny D."/>
            <person name="Qin X."/>
            <person name="Deng J."/>
            <person name="Jiang H."/>
            <person name="Liu Y."/>
            <person name="Qu J."/>
            <person name="Song X.-Z."/>
            <person name="Zhang L."/>
            <person name="Thornton R."/>
            <person name="Coyle M."/>
            <person name="Francisco L."/>
            <person name="Jackson L."/>
            <person name="Javaid M."/>
            <person name="Korchina V."/>
            <person name="Kovar C."/>
            <person name="Mata R."/>
            <person name="Mathew T."/>
            <person name="Ngo R."/>
            <person name="Nguyen L."/>
            <person name="Nguyen N."/>
            <person name="Okwuonu G."/>
            <person name="Ongeri F."/>
            <person name="Pham C."/>
            <person name="Simmons D."/>
            <person name="Wilczek-Boney K."/>
            <person name="Hale W."/>
            <person name="Jakkamsetti A."/>
            <person name="Pham P."/>
            <person name="Ruth R."/>
            <person name="San Lucas F."/>
            <person name="Warren J."/>
            <person name="Zhang J."/>
            <person name="Zhao Z."/>
            <person name="Zhou C."/>
            <person name="Zhu D."/>
            <person name="Lee S."/>
            <person name="Bess C."/>
            <person name="Blankenburg K."/>
            <person name="Forbes L."/>
            <person name="Fu Q."/>
            <person name="Gubbala S."/>
            <person name="Hirani K."/>
            <person name="Jayaseelan J.C."/>
            <person name="Lara F."/>
            <person name="Munidasa M."/>
            <person name="Palculict T."/>
            <person name="Patil S."/>
            <person name="Pu L.-L."/>
            <person name="Saada N."/>
            <person name="Tang L."/>
            <person name="Weissenberger G."/>
            <person name="Zhu Y."/>
            <person name="Hemphill L."/>
            <person name="Shang Y."/>
            <person name="Youmans B."/>
            <person name="Ayvaz T."/>
            <person name="Ross M."/>
            <person name="Santibanez J."/>
            <person name="Aqrawi P."/>
            <person name="Gross S."/>
            <person name="Joshi V."/>
            <person name="Fowler G."/>
            <person name="Nazareth L."/>
            <person name="Reid J."/>
            <person name="Worley K."/>
            <person name="Petrosino J."/>
            <person name="Highlander S."/>
            <person name="Gibbs R."/>
        </authorList>
    </citation>
    <scope>NUCLEOTIDE SEQUENCE [LARGE SCALE GENOMIC DNA]</scope>
    <source>
        <strain evidence="2 3">SK160</strain>
    </source>
</reference>
<dbReference type="PATRIC" id="fig|888812.3.peg.2232"/>
<dbReference type="EMBL" id="AEXZ01000011">
    <property type="protein sequence ID" value="EGD38270.1"/>
    <property type="molecule type" value="Genomic_DNA"/>
</dbReference>
<dbReference type="InterPro" id="IPR027417">
    <property type="entry name" value="P-loop_NTPase"/>
</dbReference>
<dbReference type="RefSeq" id="WP_002913168.1">
    <property type="nucleotide sequence ID" value="NZ_GL872447.1"/>
</dbReference>